<comment type="caution">
    <text evidence="1">The sequence shown here is derived from an EMBL/GenBank/DDBJ whole genome shotgun (WGS) entry which is preliminary data.</text>
</comment>
<protein>
    <submittedName>
        <fullName evidence="1">Uncharacterized protein</fullName>
    </submittedName>
</protein>
<proteinExistence type="predicted"/>
<gene>
    <name evidence="1" type="ORF">ABW18_20385</name>
</gene>
<reference evidence="1 2" key="1">
    <citation type="submission" date="2015-05" db="EMBL/GenBank/DDBJ databases">
        <title>Draft genome sequence of the bacterium Gordonia jacobaea a new member of the Gordonia genus.</title>
        <authorList>
            <person name="Jimenez-Galisteo G."/>
            <person name="Dominguez A."/>
            <person name="Munoz E."/>
            <person name="Vinas M."/>
        </authorList>
    </citation>
    <scope>NUCLEOTIDE SEQUENCE [LARGE SCALE GENOMIC DNA]</scope>
    <source>
        <strain evidence="2">mv1</strain>
    </source>
</reference>
<sequence>MWGSGLPNGTGGAGHVAIVLADQGGSLQILTQNPGATHIGSMSKAYLTGLLRPKNLTPPSNNPNGSIDEVASPRAGVVRIRGWALDCDDAGDSIQVHAYVGGQAGAPNTEGHLFVANGARPDVNSTIGVPGNQSFDATFAVSKSGNVPVCLCGVNVGGGINVLLGCRTVIHTHAAAKTR</sequence>
<accession>A0ABR5I768</accession>
<evidence type="ECO:0000313" key="1">
    <source>
        <dbReference type="EMBL" id="KNA89538.1"/>
    </source>
</evidence>
<keyword evidence="2" id="KW-1185">Reference proteome</keyword>
<dbReference type="Proteomes" id="UP000037247">
    <property type="component" value="Unassembled WGS sequence"/>
</dbReference>
<evidence type="ECO:0000313" key="2">
    <source>
        <dbReference type="Proteomes" id="UP000037247"/>
    </source>
</evidence>
<name>A0ABR5I768_9ACTN</name>
<dbReference type="EMBL" id="LDTZ01000024">
    <property type="protein sequence ID" value="KNA89538.1"/>
    <property type="molecule type" value="Genomic_DNA"/>
</dbReference>
<organism evidence="1 2">
    <name type="scientific">Gordonia jacobaea</name>
    <dbReference type="NCBI Taxonomy" id="122202"/>
    <lineage>
        <taxon>Bacteria</taxon>
        <taxon>Bacillati</taxon>
        <taxon>Actinomycetota</taxon>
        <taxon>Actinomycetes</taxon>
        <taxon>Mycobacteriales</taxon>
        <taxon>Gordoniaceae</taxon>
        <taxon>Gordonia</taxon>
    </lineage>
</organism>